<gene>
    <name evidence="2" type="ORF">B0H66DRAFT_372275</name>
</gene>
<comment type="caution">
    <text evidence="2">The sequence shown here is derived from an EMBL/GenBank/DDBJ whole genome shotgun (WGS) entry which is preliminary data.</text>
</comment>
<evidence type="ECO:0000313" key="2">
    <source>
        <dbReference type="EMBL" id="KAK3314150.1"/>
    </source>
</evidence>
<feature type="region of interest" description="Disordered" evidence="1">
    <location>
        <begin position="16"/>
        <end position="148"/>
    </location>
</feature>
<feature type="compositionally biased region" description="Basic residues" evidence="1">
    <location>
        <begin position="103"/>
        <end position="133"/>
    </location>
</feature>
<reference evidence="2" key="2">
    <citation type="submission" date="2023-06" db="EMBL/GenBank/DDBJ databases">
        <authorList>
            <consortium name="Lawrence Berkeley National Laboratory"/>
            <person name="Haridas S."/>
            <person name="Hensen N."/>
            <person name="Bonometti L."/>
            <person name="Westerberg I."/>
            <person name="Brannstrom I.O."/>
            <person name="Guillou S."/>
            <person name="Cros-Aarteil S."/>
            <person name="Calhoun S."/>
            <person name="Kuo A."/>
            <person name="Mondo S."/>
            <person name="Pangilinan J."/>
            <person name="Riley R."/>
            <person name="Labutti K."/>
            <person name="Andreopoulos B."/>
            <person name="Lipzen A."/>
            <person name="Chen C."/>
            <person name="Yanf M."/>
            <person name="Daum C."/>
            <person name="Ng V."/>
            <person name="Clum A."/>
            <person name="Steindorff A."/>
            <person name="Ohm R."/>
            <person name="Martin F."/>
            <person name="Silar P."/>
            <person name="Natvig D."/>
            <person name="Lalanne C."/>
            <person name="Gautier V."/>
            <person name="Ament-Velasquez S.L."/>
            <person name="Kruys A."/>
            <person name="Hutchinson M.I."/>
            <person name="Powell A.J."/>
            <person name="Barry K."/>
            <person name="Miller A.N."/>
            <person name="Grigoriev I.V."/>
            <person name="Debuchy R."/>
            <person name="Gladieux P."/>
            <person name="Thoren M.H."/>
            <person name="Johannesson H."/>
        </authorList>
    </citation>
    <scope>NUCLEOTIDE SEQUENCE</scope>
    <source>
        <strain evidence="2">CBS 118394</strain>
    </source>
</reference>
<evidence type="ECO:0000313" key="3">
    <source>
        <dbReference type="Proteomes" id="UP001283341"/>
    </source>
</evidence>
<name>A0AAE0M091_9PEZI</name>
<accession>A0AAE0M091</accession>
<evidence type="ECO:0000256" key="1">
    <source>
        <dbReference type="SAM" id="MobiDB-lite"/>
    </source>
</evidence>
<keyword evidence="3" id="KW-1185">Reference proteome</keyword>
<sequence>MATIRFVYHRPRVDSLTVAGHSDVEHRTIPPSPEPRPSLPILTAVSGRSTDQLTKPERSSPTMFSGTLTPAHGSQSTVAPATRNGGSGASARHVTTAPTESQKKKKKKKKKNIGKTQKNKHKPKKHKEKKNKKPQSSNRTVPRPRAVCPPNTRIPWCLLLALVKYPMATIYRGMVYKRRRPGRPGDHSCARVESTTSCSQRCHHAEVEFAMTSLRPSSKFKLV</sequence>
<organism evidence="2 3">
    <name type="scientific">Apodospora peruviana</name>
    <dbReference type="NCBI Taxonomy" id="516989"/>
    <lineage>
        <taxon>Eukaryota</taxon>
        <taxon>Fungi</taxon>
        <taxon>Dikarya</taxon>
        <taxon>Ascomycota</taxon>
        <taxon>Pezizomycotina</taxon>
        <taxon>Sordariomycetes</taxon>
        <taxon>Sordariomycetidae</taxon>
        <taxon>Sordariales</taxon>
        <taxon>Lasiosphaeriaceae</taxon>
        <taxon>Apodospora</taxon>
    </lineage>
</organism>
<dbReference type="EMBL" id="JAUEDM010000007">
    <property type="protein sequence ID" value="KAK3314150.1"/>
    <property type="molecule type" value="Genomic_DNA"/>
</dbReference>
<protein>
    <submittedName>
        <fullName evidence="2">Uncharacterized protein</fullName>
    </submittedName>
</protein>
<dbReference type="AlphaFoldDB" id="A0AAE0M091"/>
<feature type="compositionally biased region" description="Polar residues" evidence="1">
    <location>
        <begin position="46"/>
        <end position="79"/>
    </location>
</feature>
<proteinExistence type="predicted"/>
<dbReference type="Proteomes" id="UP001283341">
    <property type="component" value="Unassembled WGS sequence"/>
</dbReference>
<reference evidence="2" key="1">
    <citation type="journal article" date="2023" name="Mol. Phylogenet. Evol.">
        <title>Genome-scale phylogeny and comparative genomics of the fungal order Sordariales.</title>
        <authorList>
            <person name="Hensen N."/>
            <person name="Bonometti L."/>
            <person name="Westerberg I."/>
            <person name="Brannstrom I.O."/>
            <person name="Guillou S."/>
            <person name="Cros-Aarteil S."/>
            <person name="Calhoun S."/>
            <person name="Haridas S."/>
            <person name="Kuo A."/>
            <person name="Mondo S."/>
            <person name="Pangilinan J."/>
            <person name="Riley R."/>
            <person name="LaButti K."/>
            <person name="Andreopoulos B."/>
            <person name="Lipzen A."/>
            <person name="Chen C."/>
            <person name="Yan M."/>
            <person name="Daum C."/>
            <person name="Ng V."/>
            <person name="Clum A."/>
            <person name="Steindorff A."/>
            <person name="Ohm R.A."/>
            <person name="Martin F."/>
            <person name="Silar P."/>
            <person name="Natvig D.O."/>
            <person name="Lalanne C."/>
            <person name="Gautier V."/>
            <person name="Ament-Velasquez S.L."/>
            <person name="Kruys A."/>
            <person name="Hutchinson M.I."/>
            <person name="Powell A.J."/>
            <person name="Barry K."/>
            <person name="Miller A.N."/>
            <person name="Grigoriev I.V."/>
            <person name="Debuchy R."/>
            <person name="Gladieux P."/>
            <person name="Hiltunen Thoren M."/>
            <person name="Johannesson H."/>
        </authorList>
    </citation>
    <scope>NUCLEOTIDE SEQUENCE</scope>
    <source>
        <strain evidence="2">CBS 118394</strain>
    </source>
</reference>